<dbReference type="PROSITE" id="PS50851">
    <property type="entry name" value="CHEW"/>
    <property type="match status" value="1"/>
</dbReference>
<keyword evidence="10" id="KW-0902">Two-component regulatory system</keyword>
<dbReference type="FunFam" id="3.30.565.10:FF:000016">
    <property type="entry name" value="Chemotaxis protein CheA, putative"/>
    <property type="match status" value="1"/>
</dbReference>
<keyword evidence="7" id="KW-0547">Nucleotide-binding</keyword>
<dbReference type="CDD" id="cd00088">
    <property type="entry name" value="HPT"/>
    <property type="match status" value="1"/>
</dbReference>
<dbReference type="Pfam" id="PF07194">
    <property type="entry name" value="P2"/>
    <property type="match status" value="1"/>
</dbReference>
<evidence type="ECO:0000256" key="7">
    <source>
        <dbReference type="ARBA" id="ARBA00022741"/>
    </source>
</evidence>
<dbReference type="OrthoDB" id="293137at2157"/>
<proteinExistence type="predicted"/>
<keyword evidence="9" id="KW-0067">ATP-binding</keyword>
<organism evidence="16 17">
    <name type="scientific">Haloferax massiliensis</name>
    <dbReference type="NCBI Taxonomy" id="1476858"/>
    <lineage>
        <taxon>Archaea</taxon>
        <taxon>Methanobacteriati</taxon>
        <taxon>Methanobacteriota</taxon>
        <taxon>Stenosarchaea group</taxon>
        <taxon>Halobacteria</taxon>
        <taxon>Halobacteriales</taxon>
        <taxon>Haloferacaceae</taxon>
        <taxon>Haloferax</taxon>
    </lineage>
</organism>
<feature type="region of interest" description="Disordered" evidence="12">
    <location>
        <begin position="253"/>
        <end position="330"/>
    </location>
</feature>
<dbReference type="EC" id="2.7.13.3" evidence="2"/>
<keyword evidence="4" id="KW-0145">Chemotaxis</keyword>
<evidence type="ECO:0000259" key="14">
    <source>
        <dbReference type="PROSITE" id="PS50851"/>
    </source>
</evidence>
<dbReference type="PANTHER" id="PTHR43395">
    <property type="entry name" value="SENSOR HISTIDINE KINASE CHEA"/>
    <property type="match status" value="1"/>
</dbReference>
<evidence type="ECO:0000256" key="1">
    <source>
        <dbReference type="ARBA" id="ARBA00000085"/>
    </source>
</evidence>
<dbReference type="SMART" id="SM01231">
    <property type="entry name" value="H-kinase_dim"/>
    <property type="match status" value="1"/>
</dbReference>
<evidence type="ECO:0000256" key="9">
    <source>
        <dbReference type="ARBA" id="ARBA00022840"/>
    </source>
</evidence>
<dbReference type="SMART" id="SM00260">
    <property type="entry name" value="CheW"/>
    <property type="match status" value="1"/>
</dbReference>
<dbReference type="InterPro" id="IPR051315">
    <property type="entry name" value="Bact_Chemotaxis_CheA"/>
</dbReference>
<accession>A0A0D6JR07</accession>
<keyword evidence="17" id="KW-1185">Reference proteome</keyword>
<dbReference type="Gene3D" id="1.20.120.160">
    <property type="entry name" value="HPT domain"/>
    <property type="match status" value="1"/>
</dbReference>
<dbReference type="SUPFAM" id="SSF47226">
    <property type="entry name" value="Histidine-containing phosphotransfer domain, HPT domain"/>
    <property type="match status" value="1"/>
</dbReference>
<comment type="catalytic activity">
    <reaction evidence="1">
        <text>ATP + protein L-histidine = ADP + protein N-phospho-L-histidine.</text>
        <dbReference type="EC" id="2.7.13.3"/>
    </reaction>
</comment>
<sequence>MDEELYQAFITESEESITQLNNSLLSLESNPDDTEAIDDIFRQAHTLKGNFGAMGFDNAATVAHAVEDLLDEIRHERLDVTAERMDLVFDGMDLIVEILHDIEENGESTIDPTDTVEEIRAAVEDGGDAGNSNTAASDEADRESVDLDTLAADCVDTDALDATTLTHAHVELDAGQMKGVDAGIFLSSIPEDLDVVGANPSRDAIEDGEFGDGFDLFVAERDAAVVESELDDLWKVAAVETTDVSDALAAGDEAADAGDTPAAESEVDAPASDGPGQSADADGAVDSDSDAASDDAPSVDDGSEGDADEAEPTESDEEPESGKEKKKEARSISAVKSVRVDVDQLDELHELVEQLVTSRIKLRNAIDVGQTTALDTLDELDKISSNLQNTVMDMRLIPLKKVFDKFPRLVRDLAREQDKRVSFKVEGADIELDRTILDEISDPLMHVLRNAVDHGIEEPDVREENGKSRTGTIRLSARRQHDTVIVTVEDDGSGIDADAVRDKAVDKGVATREELDQMPDSEVYDYIFHPGFSTNDEITDVSGRGVGMDVVKTTVESLDGSVSVDSEPGEGSTFNIRLPVSVAIIKVLFVQVEDREFGVPIKYIDEISRRDRVQTVNGAEVIVHEETIFPLIRLREALEIDSPEPDDGMVVRIRPDDRQVALHCDGVTKQEEVVVTPLQGPLSGVGGLSGTAVIGDGNVIPILDVSTLALPADGEQAMREFDPSQLPDTAEEAAD</sequence>
<dbReference type="Gene3D" id="2.30.30.40">
    <property type="entry name" value="SH3 Domains"/>
    <property type="match status" value="1"/>
</dbReference>
<protein>
    <recommendedName>
        <fullName evidence="3">Chemotaxis protein CheA</fullName>
        <ecNumber evidence="2">2.7.13.3</ecNumber>
    </recommendedName>
</protein>
<dbReference type="EMBL" id="CSTE01000002">
    <property type="protein sequence ID" value="CQR50294.1"/>
    <property type="molecule type" value="Genomic_DNA"/>
</dbReference>
<feature type="compositionally biased region" description="Acidic residues" evidence="12">
    <location>
        <begin position="283"/>
        <end position="319"/>
    </location>
</feature>
<dbReference type="InterPro" id="IPR004358">
    <property type="entry name" value="Sig_transdc_His_kin-like_C"/>
</dbReference>
<feature type="domain" description="CheW-like" evidence="14">
    <location>
        <begin position="584"/>
        <end position="714"/>
    </location>
</feature>
<evidence type="ECO:0000256" key="6">
    <source>
        <dbReference type="ARBA" id="ARBA00022679"/>
    </source>
</evidence>
<keyword evidence="6" id="KW-0808">Transferase</keyword>
<feature type="compositionally biased region" description="Basic and acidic residues" evidence="12">
    <location>
        <begin position="320"/>
        <end position="330"/>
    </location>
</feature>
<evidence type="ECO:0000256" key="2">
    <source>
        <dbReference type="ARBA" id="ARBA00012438"/>
    </source>
</evidence>
<dbReference type="AlphaFoldDB" id="A0A0D6JR07"/>
<dbReference type="InterPro" id="IPR002545">
    <property type="entry name" value="CheW-lke_dom"/>
</dbReference>
<dbReference type="Pfam" id="PF02518">
    <property type="entry name" value="HATPase_c"/>
    <property type="match status" value="1"/>
</dbReference>
<dbReference type="Proteomes" id="UP000198902">
    <property type="component" value="Unassembled WGS sequence"/>
</dbReference>
<dbReference type="Pfam" id="PF02895">
    <property type="entry name" value="H-kinase_dim"/>
    <property type="match status" value="1"/>
</dbReference>
<gene>
    <name evidence="16" type="primary">cheA</name>
    <name evidence="16" type="ORF">BN996_01771</name>
</gene>
<evidence type="ECO:0000256" key="11">
    <source>
        <dbReference type="PROSITE-ProRule" id="PRU00110"/>
    </source>
</evidence>
<dbReference type="InterPro" id="IPR008207">
    <property type="entry name" value="Sig_transdc_His_kin_Hpt_dom"/>
</dbReference>
<dbReference type="InterPro" id="IPR037006">
    <property type="entry name" value="CheA-like_homodim_sf"/>
</dbReference>
<dbReference type="InterPro" id="IPR036061">
    <property type="entry name" value="CheW-like_dom_sf"/>
</dbReference>
<dbReference type="SUPFAM" id="SSF47384">
    <property type="entry name" value="Homodimeric domain of signal transducing histidine kinase"/>
    <property type="match status" value="1"/>
</dbReference>
<dbReference type="InterPro" id="IPR003594">
    <property type="entry name" value="HATPase_dom"/>
</dbReference>
<dbReference type="InterPro" id="IPR036097">
    <property type="entry name" value="HisK_dim/P_sf"/>
</dbReference>
<evidence type="ECO:0000256" key="3">
    <source>
        <dbReference type="ARBA" id="ARBA00021495"/>
    </source>
</evidence>
<dbReference type="Gene3D" id="3.30.565.10">
    <property type="entry name" value="Histidine kinase-like ATPase, C-terminal domain"/>
    <property type="match status" value="1"/>
</dbReference>
<dbReference type="InterPro" id="IPR004105">
    <property type="entry name" value="CheA-like_dim"/>
</dbReference>
<feature type="modified residue" description="Phosphohistidine" evidence="11">
    <location>
        <position position="45"/>
    </location>
</feature>
<evidence type="ECO:0000256" key="5">
    <source>
        <dbReference type="ARBA" id="ARBA00022553"/>
    </source>
</evidence>
<dbReference type="SUPFAM" id="SSF55874">
    <property type="entry name" value="ATPase domain of HSP90 chaperone/DNA topoisomerase II/histidine kinase"/>
    <property type="match status" value="1"/>
</dbReference>
<evidence type="ECO:0000313" key="17">
    <source>
        <dbReference type="Proteomes" id="UP000198902"/>
    </source>
</evidence>
<keyword evidence="8" id="KW-0418">Kinase</keyword>
<dbReference type="Gene3D" id="1.10.287.560">
    <property type="entry name" value="Histidine kinase CheA-like, homodimeric domain"/>
    <property type="match status" value="1"/>
</dbReference>
<dbReference type="Pfam" id="PF01627">
    <property type="entry name" value="Hpt"/>
    <property type="match status" value="1"/>
</dbReference>
<dbReference type="PANTHER" id="PTHR43395:SF10">
    <property type="entry name" value="CHEMOTAXIS PROTEIN CHEA"/>
    <property type="match status" value="1"/>
</dbReference>
<dbReference type="InterPro" id="IPR036890">
    <property type="entry name" value="HATPase_C_sf"/>
</dbReference>
<evidence type="ECO:0000256" key="12">
    <source>
        <dbReference type="SAM" id="MobiDB-lite"/>
    </source>
</evidence>
<dbReference type="GO" id="GO:0006935">
    <property type="term" value="P:chemotaxis"/>
    <property type="evidence" value="ECO:0007669"/>
    <property type="project" value="UniProtKB-KW"/>
</dbReference>
<dbReference type="InterPro" id="IPR005467">
    <property type="entry name" value="His_kinase_dom"/>
</dbReference>
<dbReference type="InterPro" id="IPR010808">
    <property type="entry name" value="CheA_P2-bd"/>
</dbReference>
<dbReference type="GO" id="GO:0005524">
    <property type="term" value="F:ATP binding"/>
    <property type="evidence" value="ECO:0007669"/>
    <property type="project" value="UniProtKB-KW"/>
</dbReference>
<evidence type="ECO:0000256" key="10">
    <source>
        <dbReference type="ARBA" id="ARBA00023012"/>
    </source>
</evidence>
<reference evidence="17" key="1">
    <citation type="submission" date="2015-03" db="EMBL/GenBank/DDBJ databases">
        <authorList>
            <person name="Urmite Genomes"/>
        </authorList>
    </citation>
    <scope>NUCLEOTIDE SEQUENCE [LARGE SCALE GENOMIC DNA]</scope>
    <source>
        <strain evidence="17">Arc-Hr</strain>
    </source>
</reference>
<dbReference type="PRINTS" id="PR00344">
    <property type="entry name" value="BCTRLSENSOR"/>
</dbReference>
<dbReference type="SMART" id="SM00387">
    <property type="entry name" value="HATPase_c"/>
    <property type="match status" value="1"/>
</dbReference>
<feature type="domain" description="HPt" evidence="15">
    <location>
        <begin position="1"/>
        <end position="102"/>
    </location>
</feature>
<name>A0A0D6JR07_9EURY</name>
<evidence type="ECO:0000259" key="15">
    <source>
        <dbReference type="PROSITE" id="PS50894"/>
    </source>
</evidence>
<dbReference type="RefSeq" id="WP_089778294.1">
    <property type="nucleotide sequence ID" value="NZ_CABLRR010000002.1"/>
</dbReference>
<evidence type="ECO:0000256" key="8">
    <source>
        <dbReference type="ARBA" id="ARBA00022777"/>
    </source>
</evidence>
<evidence type="ECO:0000256" key="4">
    <source>
        <dbReference type="ARBA" id="ARBA00022500"/>
    </source>
</evidence>
<dbReference type="Pfam" id="PF01584">
    <property type="entry name" value="CheW"/>
    <property type="match status" value="1"/>
</dbReference>
<evidence type="ECO:0000313" key="16">
    <source>
        <dbReference type="EMBL" id="CQR50294.1"/>
    </source>
</evidence>
<dbReference type="SMART" id="SM00073">
    <property type="entry name" value="HPT"/>
    <property type="match status" value="1"/>
</dbReference>
<keyword evidence="5 11" id="KW-0597">Phosphoprotein</keyword>
<dbReference type="PROSITE" id="PS50109">
    <property type="entry name" value="HIS_KIN"/>
    <property type="match status" value="1"/>
</dbReference>
<dbReference type="CDD" id="cd16916">
    <property type="entry name" value="HATPase_CheA-like"/>
    <property type="match status" value="1"/>
</dbReference>
<dbReference type="PROSITE" id="PS50894">
    <property type="entry name" value="HPT"/>
    <property type="match status" value="1"/>
</dbReference>
<dbReference type="SUPFAM" id="SSF50341">
    <property type="entry name" value="CheW-like"/>
    <property type="match status" value="1"/>
</dbReference>
<evidence type="ECO:0000259" key="13">
    <source>
        <dbReference type="PROSITE" id="PS50109"/>
    </source>
</evidence>
<feature type="domain" description="Histidine kinase" evidence="13">
    <location>
        <begin position="374"/>
        <end position="582"/>
    </location>
</feature>
<feature type="compositionally biased region" description="Low complexity" evidence="12">
    <location>
        <begin position="253"/>
        <end position="264"/>
    </location>
</feature>
<dbReference type="InterPro" id="IPR036641">
    <property type="entry name" value="HPT_dom_sf"/>
</dbReference>
<dbReference type="GO" id="GO:0005737">
    <property type="term" value="C:cytoplasm"/>
    <property type="evidence" value="ECO:0007669"/>
    <property type="project" value="InterPro"/>
</dbReference>
<dbReference type="GO" id="GO:0000155">
    <property type="term" value="F:phosphorelay sensor kinase activity"/>
    <property type="evidence" value="ECO:0007669"/>
    <property type="project" value="InterPro"/>
</dbReference>